<dbReference type="RefSeq" id="WP_221289555.1">
    <property type="nucleotide sequence ID" value="NZ_AP024597.1"/>
</dbReference>
<sequence>MKELFDVLEEYLTKMIQHYATKIKAIVIGGSALESEDINRPLFVVVVIEGVKRISFLARQEIIEYFIKKLESEKVYSNYVISTGHRPLIYSILVDPLELEYHIPIISYVISKGRVIIGDIQEKKFDYLGTVLKMGEVNKGDVVDL</sequence>
<dbReference type="EMBL" id="AP024597">
    <property type="protein sequence ID" value="BCU69536.1"/>
    <property type="molecule type" value="Genomic_DNA"/>
</dbReference>
<dbReference type="GeneID" id="66162587"/>
<dbReference type="Proteomes" id="UP000825123">
    <property type="component" value="Chromosome"/>
</dbReference>
<organism evidence="1 2">
    <name type="scientific">Stygiolobus caldivivus</name>
    <dbReference type="NCBI Taxonomy" id="2824673"/>
    <lineage>
        <taxon>Archaea</taxon>
        <taxon>Thermoproteota</taxon>
        <taxon>Thermoprotei</taxon>
        <taxon>Sulfolobales</taxon>
        <taxon>Sulfolobaceae</taxon>
        <taxon>Stygiolobus</taxon>
    </lineage>
</organism>
<reference evidence="1 2" key="1">
    <citation type="submission" date="2021-04" db="EMBL/GenBank/DDBJ databases">
        <title>Complete genome sequence of Stygiolobus sp. KN-1.</title>
        <authorList>
            <person name="Nakamura K."/>
            <person name="Sakai H."/>
            <person name="Kurosawa N."/>
        </authorList>
    </citation>
    <scope>NUCLEOTIDE SEQUENCE [LARGE SCALE GENOMIC DNA]</scope>
    <source>
        <strain evidence="1 2">KN-1</strain>
    </source>
</reference>
<evidence type="ECO:0000313" key="2">
    <source>
        <dbReference type="Proteomes" id="UP000825123"/>
    </source>
</evidence>
<dbReference type="AlphaFoldDB" id="A0A8D5U4Z0"/>
<proteinExistence type="predicted"/>
<protein>
    <submittedName>
        <fullName evidence="1">Uncharacterized protein</fullName>
    </submittedName>
</protein>
<dbReference type="KEGG" id="csty:KN1_08330"/>
<keyword evidence="2" id="KW-1185">Reference proteome</keyword>
<gene>
    <name evidence="1" type="ORF">KN1_08330</name>
</gene>
<name>A0A8D5U4Z0_9CREN</name>
<evidence type="ECO:0000313" key="1">
    <source>
        <dbReference type="EMBL" id="BCU69536.1"/>
    </source>
</evidence>
<accession>A0A8D5U4Z0</accession>